<dbReference type="EMBL" id="JAHQIW010000634">
    <property type="protein sequence ID" value="KAJ1349276.1"/>
    <property type="molecule type" value="Genomic_DNA"/>
</dbReference>
<evidence type="ECO:0000313" key="2">
    <source>
        <dbReference type="Proteomes" id="UP001196413"/>
    </source>
</evidence>
<dbReference type="Proteomes" id="UP001196413">
    <property type="component" value="Unassembled WGS sequence"/>
</dbReference>
<comment type="caution">
    <text evidence="1">The sequence shown here is derived from an EMBL/GenBank/DDBJ whole genome shotgun (WGS) entry which is preliminary data.</text>
</comment>
<reference evidence="1" key="1">
    <citation type="submission" date="2021-06" db="EMBL/GenBank/DDBJ databases">
        <title>Parelaphostrongylus tenuis whole genome reference sequence.</title>
        <authorList>
            <person name="Garwood T.J."/>
            <person name="Larsen P.A."/>
            <person name="Fountain-Jones N.M."/>
            <person name="Garbe J.R."/>
            <person name="Macchietto M.G."/>
            <person name="Kania S.A."/>
            <person name="Gerhold R.W."/>
            <person name="Richards J.E."/>
            <person name="Wolf T.M."/>
        </authorList>
    </citation>
    <scope>NUCLEOTIDE SEQUENCE</scope>
    <source>
        <strain evidence="1">MNPRO001-30</strain>
        <tissue evidence="1">Meninges</tissue>
    </source>
</reference>
<sequence>MELAPAVMLEKDHHHLRLSREEVTNEKCTGGAQFVRTDGPSIQVSCGDLAIVSSSANCHEGCMCHLAELGQNFQRSSNGCWYTLTVGQTKTSDWLVWITMLGGESCHTLLSKSSSRLAV</sequence>
<organism evidence="1 2">
    <name type="scientific">Parelaphostrongylus tenuis</name>
    <name type="common">Meningeal worm</name>
    <dbReference type="NCBI Taxonomy" id="148309"/>
    <lineage>
        <taxon>Eukaryota</taxon>
        <taxon>Metazoa</taxon>
        <taxon>Ecdysozoa</taxon>
        <taxon>Nematoda</taxon>
        <taxon>Chromadorea</taxon>
        <taxon>Rhabditida</taxon>
        <taxon>Rhabditina</taxon>
        <taxon>Rhabditomorpha</taxon>
        <taxon>Strongyloidea</taxon>
        <taxon>Metastrongylidae</taxon>
        <taxon>Parelaphostrongylus</taxon>
    </lineage>
</organism>
<keyword evidence="2" id="KW-1185">Reference proteome</keyword>
<gene>
    <name evidence="1" type="ORF">KIN20_004760</name>
</gene>
<proteinExistence type="predicted"/>
<name>A0AAD5MK98_PARTN</name>
<evidence type="ECO:0000313" key="1">
    <source>
        <dbReference type="EMBL" id="KAJ1349276.1"/>
    </source>
</evidence>
<accession>A0AAD5MK98</accession>
<protein>
    <submittedName>
        <fullName evidence="1">Uncharacterized protein</fullName>
    </submittedName>
</protein>
<dbReference type="AlphaFoldDB" id="A0AAD5MK98"/>